<keyword evidence="3" id="KW-1185">Reference proteome</keyword>
<dbReference type="AlphaFoldDB" id="A0AAN7INN2"/>
<dbReference type="Gene3D" id="3.30.559.10">
    <property type="entry name" value="Chloramphenicol acetyltransferase-like domain"/>
    <property type="match status" value="3"/>
</dbReference>
<dbReference type="Pfam" id="PF02458">
    <property type="entry name" value="Transferase"/>
    <property type="match status" value="1"/>
</dbReference>
<sequence>MTHICFKSSSTIRAAVSPNESNRRIELTPWDLQMLLVNHIQKGLLFFKPTPSQEEELQGSSVVDHLKTSLSYTLDIPKKLRYGISKGTIFCLSTGVGHMTLFIALPRNQRRTKKKAITSGGLAISEIFCPISIRKCTENKRRLSRVEKIMKENIFYPLAGRLVMVENDDDKSTSFFIDSNNLGAQFVHAVADDVTVADILDPIYVPDIVNSFLMNGILNHQGTSKLLLVVHVTELSIDGSSFWHFFNTWSEISRGNNIDPTSQSHQIFQRTYFDGIIDFPLHIPFHHNEIFDERSIPPPLKQKVFHFSKKKISQLKAKANVEMGTNNVSSLQAVLGHLWRSMVRNWRCSANQEAHYHVLVGMRQRIQPPLPKEYLGNAVLLGTVTIIVENLLEHGLGWMASQINKVIASQTVKEGRKCIEDWVKEPKISTLGGITSNALITGSSLRFKVYGNDFGWGRPIAVRSGAGNKFDGRLTVFPWVEEGSMDFEACLSP</sequence>
<evidence type="ECO:0000256" key="1">
    <source>
        <dbReference type="ARBA" id="ARBA00022679"/>
    </source>
</evidence>
<gene>
    <name evidence="2" type="ORF">RGQ29_024369</name>
</gene>
<dbReference type="InterPro" id="IPR051283">
    <property type="entry name" value="Sec_Metabolite_Acyltrans"/>
</dbReference>
<protein>
    <recommendedName>
        <fullName evidence="4">HXXXD-type acyl-transferase family protein</fullName>
    </recommendedName>
</protein>
<dbReference type="GO" id="GO:0016740">
    <property type="term" value="F:transferase activity"/>
    <property type="evidence" value="ECO:0007669"/>
    <property type="project" value="UniProtKB-KW"/>
</dbReference>
<comment type="caution">
    <text evidence="2">The sequence shown here is derived from an EMBL/GenBank/DDBJ whole genome shotgun (WGS) entry which is preliminary data.</text>
</comment>
<dbReference type="InterPro" id="IPR023213">
    <property type="entry name" value="CAT-like_dom_sf"/>
</dbReference>
<evidence type="ECO:0008006" key="4">
    <source>
        <dbReference type="Google" id="ProtNLM"/>
    </source>
</evidence>
<dbReference type="EMBL" id="JAXUIC010000007">
    <property type="protein sequence ID" value="KAK4580690.1"/>
    <property type="molecule type" value="Genomic_DNA"/>
</dbReference>
<evidence type="ECO:0000313" key="3">
    <source>
        <dbReference type="Proteomes" id="UP001324115"/>
    </source>
</evidence>
<name>A0AAN7INN2_QUERU</name>
<evidence type="ECO:0000313" key="2">
    <source>
        <dbReference type="EMBL" id="KAK4580690.1"/>
    </source>
</evidence>
<dbReference type="PANTHER" id="PTHR31896:SF39">
    <property type="entry name" value="PROTEIN ENHANCED PSEUDOMONAS SUSCEPTIBILITY 1-LIKE"/>
    <property type="match status" value="1"/>
</dbReference>
<accession>A0AAN7INN2</accession>
<proteinExistence type="predicted"/>
<dbReference type="PANTHER" id="PTHR31896">
    <property type="entry name" value="FAMILY REGULATORY PROTEIN, PUTATIVE (AFU_ORTHOLOGUE AFUA_3G14730)-RELATED"/>
    <property type="match status" value="1"/>
</dbReference>
<reference evidence="2 3" key="1">
    <citation type="journal article" date="2023" name="G3 (Bethesda)">
        <title>A haplotype-resolved chromosome-scale genome for Quercus rubra L. provides insights into the genetics of adaptive traits for red oak species.</title>
        <authorList>
            <person name="Kapoor B."/>
            <person name="Jenkins J."/>
            <person name="Schmutz J."/>
            <person name="Zhebentyayeva T."/>
            <person name="Kuelheim C."/>
            <person name="Coggeshall M."/>
            <person name="Heim C."/>
            <person name="Lasky J.R."/>
            <person name="Leites L."/>
            <person name="Islam-Faridi N."/>
            <person name="Romero-Severson J."/>
            <person name="DeLeo V.L."/>
            <person name="Lucas S.M."/>
            <person name="Lazic D."/>
            <person name="Gailing O."/>
            <person name="Carlson J."/>
            <person name="Staton M."/>
        </authorList>
    </citation>
    <scope>NUCLEOTIDE SEQUENCE [LARGE SCALE GENOMIC DNA]</scope>
    <source>
        <strain evidence="2">Pseudo-F2</strain>
    </source>
</reference>
<organism evidence="2 3">
    <name type="scientific">Quercus rubra</name>
    <name type="common">Northern red oak</name>
    <name type="synonym">Quercus borealis</name>
    <dbReference type="NCBI Taxonomy" id="3512"/>
    <lineage>
        <taxon>Eukaryota</taxon>
        <taxon>Viridiplantae</taxon>
        <taxon>Streptophyta</taxon>
        <taxon>Embryophyta</taxon>
        <taxon>Tracheophyta</taxon>
        <taxon>Spermatophyta</taxon>
        <taxon>Magnoliopsida</taxon>
        <taxon>eudicotyledons</taxon>
        <taxon>Gunneridae</taxon>
        <taxon>Pentapetalae</taxon>
        <taxon>rosids</taxon>
        <taxon>fabids</taxon>
        <taxon>Fagales</taxon>
        <taxon>Fagaceae</taxon>
        <taxon>Quercus</taxon>
    </lineage>
</organism>
<dbReference type="Proteomes" id="UP001324115">
    <property type="component" value="Unassembled WGS sequence"/>
</dbReference>
<keyword evidence="1" id="KW-0808">Transferase</keyword>